<dbReference type="EC" id="2.4.2.19" evidence="5"/>
<reference evidence="16 17" key="1">
    <citation type="submission" date="2018-05" db="EMBL/GenBank/DDBJ databases">
        <title>Spiribacter halobius sp. nov., a moderately halophilic bacterium isolated from marine solar saltern.</title>
        <authorList>
            <person name="Zheng W.-S."/>
            <person name="Lu D.-C."/>
            <person name="Du Z.-J."/>
        </authorList>
    </citation>
    <scope>NUCLEOTIDE SEQUENCE [LARGE SCALE GENOMIC DNA]</scope>
    <source>
        <strain evidence="16 17">E85</strain>
    </source>
</reference>
<evidence type="ECO:0000256" key="3">
    <source>
        <dbReference type="ARBA" id="ARBA00009400"/>
    </source>
</evidence>
<evidence type="ECO:0000256" key="11">
    <source>
        <dbReference type="ARBA" id="ARBA00069173"/>
    </source>
</evidence>
<dbReference type="PANTHER" id="PTHR32179">
    <property type="entry name" value="NICOTINATE-NUCLEOTIDE PYROPHOSPHORYLASE [CARBOXYLATING]"/>
    <property type="match status" value="1"/>
</dbReference>
<accession>A0A2U2N7U5</accession>
<evidence type="ECO:0000256" key="5">
    <source>
        <dbReference type="ARBA" id="ARBA00011944"/>
    </source>
</evidence>
<dbReference type="Proteomes" id="UP000245474">
    <property type="component" value="Unassembled WGS sequence"/>
</dbReference>
<evidence type="ECO:0000313" key="17">
    <source>
        <dbReference type="Proteomes" id="UP000245474"/>
    </source>
</evidence>
<dbReference type="PIRSF" id="PIRSF006250">
    <property type="entry name" value="NadC_ModD"/>
    <property type="match status" value="1"/>
</dbReference>
<keyword evidence="6" id="KW-0662">Pyridine nucleotide biosynthesis</keyword>
<dbReference type="FunFam" id="3.90.1170.20:FF:000001">
    <property type="entry name" value="Nicotinate-nucleotide diphosphorylase (Carboxylating)"/>
    <property type="match status" value="1"/>
</dbReference>
<evidence type="ECO:0000256" key="10">
    <source>
        <dbReference type="ARBA" id="ARBA00047445"/>
    </source>
</evidence>
<evidence type="ECO:0000256" key="4">
    <source>
        <dbReference type="ARBA" id="ARBA00011218"/>
    </source>
</evidence>
<feature type="binding site" evidence="13">
    <location>
        <position position="195"/>
    </location>
    <ligand>
        <name>substrate</name>
    </ligand>
</feature>
<comment type="subunit">
    <text evidence="4">Hexamer formed by 3 homodimers.</text>
</comment>
<comment type="caution">
    <text evidence="16">The sequence shown here is derived from an EMBL/GenBank/DDBJ whole genome shotgun (WGS) entry which is preliminary data.</text>
</comment>
<comment type="function">
    <text evidence="1">Involved in the catabolism of quinolinic acid (QA).</text>
</comment>
<dbReference type="InterPro" id="IPR022412">
    <property type="entry name" value="Quinolinate_PRibosylTrfase_N"/>
</dbReference>
<evidence type="ECO:0000256" key="7">
    <source>
        <dbReference type="ARBA" id="ARBA00022676"/>
    </source>
</evidence>
<dbReference type="OrthoDB" id="9782546at2"/>
<keyword evidence="17" id="KW-1185">Reference proteome</keyword>
<evidence type="ECO:0000259" key="15">
    <source>
        <dbReference type="Pfam" id="PF02749"/>
    </source>
</evidence>
<feature type="binding site" evidence="13">
    <location>
        <position position="99"/>
    </location>
    <ligand>
        <name>substrate</name>
    </ligand>
</feature>
<evidence type="ECO:0000256" key="6">
    <source>
        <dbReference type="ARBA" id="ARBA00022642"/>
    </source>
</evidence>
<dbReference type="GO" id="GO:0009435">
    <property type="term" value="P:NAD+ biosynthetic process"/>
    <property type="evidence" value="ECO:0007669"/>
    <property type="project" value="UniProtKB-UniPathway"/>
</dbReference>
<dbReference type="InterPro" id="IPR037128">
    <property type="entry name" value="Quinolinate_PRibosylTase_N_sf"/>
</dbReference>
<sequence length="279" mass="29866">MDPIDPARVADDARRALAEDVGTGDLTAALLPEAGTARARVIAREPAVVCGRPWFDAVYAALDRRIAVRWHVGEGERVAADSLLCELTGPPRPLVSGERSALNFLQFLSGTATVARRYADAVAGTSTRILDTRKTLPGLRYAQKYATRCGGCQNHRMGLHDAVLIKENHVIAAGSLTAAIRQALALYPGRPVEAEVETLAELDEALAAGAPRLLLDNFSLADTREAVRRARGRATLESSGNLELSDLPALAEAGVDFISIGALTKHVRAIDLSMRFELP</sequence>
<dbReference type="GO" id="GO:0034213">
    <property type="term" value="P:quinolinate catabolic process"/>
    <property type="evidence" value="ECO:0007669"/>
    <property type="project" value="TreeGrafter"/>
</dbReference>
<feature type="binding site" evidence="13">
    <location>
        <begin position="239"/>
        <end position="241"/>
    </location>
    <ligand>
        <name>substrate</name>
    </ligand>
</feature>
<dbReference type="NCBIfam" id="TIGR00078">
    <property type="entry name" value="nadC"/>
    <property type="match status" value="1"/>
</dbReference>
<dbReference type="GO" id="GO:0004514">
    <property type="term" value="F:nicotinate-nucleotide diphosphorylase (carboxylating) activity"/>
    <property type="evidence" value="ECO:0007669"/>
    <property type="project" value="UniProtKB-EC"/>
</dbReference>
<gene>
    <name evidence="16" type="primary">nadC</name>
    <name evidence="16" type="ORF">DEM34_02325</name>
</gene>
<dbReference type="InterPro" id="IPR036068">
    <property type="entry name" value="Nicotinate_pribotase-like_C"/>
</dbReference>
<feature type="binding site" evidence="13">
    <location>
        <begin position="132"/>
        <end position="134"/>
    </location>
    <ligand>
        <name>substrate</name>
    </ligand>
</feature>
<comment type="pathway">
    <text evidence="2">Cofactor biosynthesis; NAD(+) biosynthesis; nicotinate D-ribonucleotide from quinolinate: step 1/1.</text>
</comment>
<evidence type="ECO:0000256" key="9">
    <source>
        <dbReference type="ARBA" id="ARBA00033102"/>
    </source>
</evidence>
<evidence type="ECO:0000256" key="2">
    <source>
        <dbReference type="ARBA" id="ARBA00004893"/>
    </source>
</evidence>
<keyword evidence="7 12" id="KW-0328">Glycosyltransferase</keyword>
<dbReference type="Pfam" id="PF02749">
    <property type="entry name" value="QRPTase_N"/>
    <property type="match status" value="1"/>
</dbReference>
<dbReference type="CDD" id="cd01572">
    <property type="entry name" value="QPRTase"/>
    <property type="match status" value="1"/>
</dbReference>
<dbReference type="UniPathway" id="UPA00253">
    <property type="reaction ID" value="UER00331"/>
</dbReference>
<dbReference type="FunFam" id="3.20.20.70:FF:000030">
    <property type="entry name" value="Nicotinate-nucleotide pyrophosphorylase, carboxylating"/>
    <property type="match status" value="1"/>
</dbReference>
<dbReference type="GO" id="GO:0005737">
    <property type="term" value="C:cytoplasm"/>
    <property type="evidence" value="ECO:0007669"/>
    <property type="project" value="TreeGrafter"/>
</dbReference>
<evidence type="ECO:0000256" key="1">
    <source>
        <dbReference type="ARBA" id="ARBA00003237"/>
    </source>
</evidence>
<protein>
    <recommendedName>
        <fullName evidence="11">Probable nicotinate-nucleotide pyrophosphorylase [carboxylating]</fullName>
        <ecNumber evidence="5">2.4.2.19</ecNumber>
    </recommendedName>
    <alternativeName>
        <fullName evidence="9">Quinolinate phosphoribosyltransferase [decarboxylating]</fullName>
    </alternativeName>
</protein>
<keyword evidence="8 12" id="KW-0808">Transferase</keyword>
<feature type="domain" description="Quinolinate phosphoribosyl transferase C-terminal" evidence="14">
    <location>
        <begin position="112"/>
        <end position="275"/>
    </location>
</feature>
<dbReference type="Gene3D" id="3.90.1170.20">
    <property type="entry name" value="Quinolinate phosphoribosyl transferase, N-terminal domain"/>
    <property type="match status" value="1"/>
</dbReference>
<feature type="binding site" evidence="13">
    <location>
        <position position="156"/>
    </location>
    <ligand>
        <name>substrate</name>
    </ligand>
</feature>
<evidence type="ECO:0000256" key="8">
    <source>
        <dbReference type="ARBA" id="ARBA00022679"/>
    </source>
</evidence>
<dbReference type="InterPro" id="IPR004393">
    <property type="entry name" value="NadC"/>
</dbReference>
<feature type="binding site" evidence="13">
    <location>
        <begin position="260"/>
        <end position="262"/>
    </location>
    <ligand>
        <name>substrate</name>
    </ligand>
</feature>
<comment type="similarity">
    <text evidence="3 12">Belongs to the NadC/ModD family.</text>
</comment>
<evidence type="ECO:0000256" key="12">
    <source>
        <dbReference type="PIRNR" id="PIRNR006250"/>
    </source>
</evidence>
<evidence type="ECO:0000259" key="14">
    <source>
        <dbReference type="Pfam" id="PF01729"/>
    </source>
</evidence>
<feature type="domain" description="Quinolinate phosphoribosyl transferase N-terminal" evidence="15">
    <location>
        <begin position="25"/>
        <end position="109"/>
    </location>
</feature>
<dbReference type="Pfam" id="PF01729">
    <property type="entry name" value="QRPTase_C"/>
    <property type="match status" value="1"/>
</dbReference>
<feature type="binding site" evidence="13">
    <location>
        <position position="166"/>
    </location>
    <ligand>
        <name>substrate</name>
    </ligand>
</feature>
<evidence type="ECO:0000313" key="16">
    <source>
        <dbReference type="EMBL" id="PWG65137.1"/>
    </source>
</evidence>
<dbReference type="RefSeq" id="WP_109675867.1">
    <property type="nucleotide sequence ID" value="NZ_CP086615.1"/>
</dbReference>
<proteinExistence type="inferred from homology"/>
<dbReference type="InterPro" id="IPR027277">
    <property type="entry name" value="NadC/ModD"/>
</dbReference>
<dbReference type="AlphaFoldDB" id="A0A2U2N7U5"/>
<name>A0A2U2N7U5_9GAMM</name>
<dbReference type="PANTHER" id="PTHR32179:SF3">
    <property type="entry name" value="NICOTINATE-NUCLEOTIDE PYROPHOSPHORYLASE [CARBOXYLATING]"/>
    <property type="match status" value="1"/>
</dbReference>
<dbReference type="InterPro" id="IPR013785">
    <property type="entry name" value="Aldolase_TIM"/>
</dbReference>
<dbReference type="Gene3D" id="3.20.20.70">
    <property type="entry name" value="Aldolase class I"/>
    <property type="match status" value="1"/>
</dbReference>
<comment type="catalytic activity">
    <reaction evidence="10">
        <text>nicotinate beta-D-ribonucleotide + CO2 + diphosphate = quinolinate + 5-phospho-alpha-D-ribose 1-diphosphate + 2 H(+)</text>
        <dbReference type="Rhea" id="RHEA:12733"/>
        <dbReference type="ChEBI" id="CHEBI:15378"/>
        <dbReference type="ChEBI" id="CHEBI:16526"/>
        <dbReference type="ChEBI" id="CHEBI:29959"/>
        <dbReference type="ChEBI" id="CHEBI:33019"/>
        <dbReference type="ChEBI" id="CHEBI:57502"/>
        <dbReference type="ChEBI" id="CHEBI:58017"/>
        <dbReference type="EC" id="2.4.2.19"/>
    </reaction>
</comment>
<evidence type="ECO:0000256" key="13">
    <source>
        <dbReference type="PIRSR" id="PIRSR006250-1"/>
    </source>
</evidence>
<dbReference type="EMBL" id="QFFI01000003">
    <property type="protein sequence ID" value="PWG65137.1"/>
    <property type="molecule type" value="Genomic_DNA"/>
</dbReference>
<dbReference type="SUPFAM" id="SSF51690">
    <property type="entry name" value="Nicotinate/Quinolinate PRTase C-terminal domain-like"/>
    <property type="match status" value="1"/>
</dbReference>
<dbReference type="InterPro" id="IPR002638">
    <property type="entry name" value="Quinolinate_PRibosylTrfase_C"/>
</dbReference>
<organism evidence="16 17">
    <name type="scientific">Sediminicurvatus halobius</name>
    <dbReference type="NCBI Taxonomy" id="2182432"/>
    <lineage>
        <taxon>Bacteria</taxon>
        <taxon>Pseudomonadati</taxon>
        <taxon>Pseudomonadota</taxon>
        <taxon>Gammaproteobacteria</taxon>
        <taxon>Chromatiales</taxon>
        <taxon>Ectothiorhodospiraceae</taxon>
        <taxon>Sediminicurvatus</taxon>
    </lineage>
</organism>
<feature type="binding site" evidence="13">
    <location>
        <position position="216"/>
    </location>
    <ligand>
        <name>substrate</name>
    </ligand>
</feature>
<dbReference type="SUPFAM" id="SSF54675">
    <property type="entry name" value="Nicotinate/Quinolinate PRTase N-terminal domain-like"/>
    <property type="match status" value="1"/>
</dbReference>